<keyword evidence="2" id="KW-1185">Reference proteome</keyword>
<gene>
    <name evidence="1" type="ORF">DB32_000974</name>
</gene>
<dbReference type="Proteomes" id="UP000034883">
    <property type="component" value="Chromosome"/>
</dbReference>
<proteinExistence type="predicted"/>
<sequence length="86" mass="9258">MSKDERIAFHARHRDALIALWAREPDPAKMVCLVDPADQFGSAVAASMPGDVTGTWVAAIVDRAEFARAFSRELGANAAHLADLPL</sequence>
<evidence type="ECO:0000313" key="2">
    <source>
        <dbReference type="Proteomes" id="UP000034883"/>
    </source>
</evidence>
<dbReference type="AlphaFoldDB" id="A0A0F6VZS7"/>
<dbReference type="EMBL" id="CP011125">
    <property type="protein sequence ID" value="AKF03825.1"/>
    <property type="molecule type" value="Genomic_DNA"/>
</dbReference>
<organism evidence="1 2">
    <name type="scientific">Sandaracinus amylolyticus</name>
    <dbReference type="NCBI Taxonomy" id="927083"/>
    <lineage>
        <taxon>Bacteria</taxon>
        <taxon>Pseudomonadati</taxon>
        <taxon>Myxococcota</taxon>
        <taxon>Polyangia</taxon>
        <taxon>Polyangiales</taxon>
        <taxon>Sandaracinaceae</taxon>
        <taxon>Sandaracinus</taxon>
    </lineage>
</organism>
<reference evidence="1 2" key="1">
    <citation type="submission" date="2015-03" db="EMBL/GenBank/DDBJ databases">
        <title>Genome assembly of Sandaracinus amylolyticus DSM 53668.</title>
        <authorList>
            <person name="Sharma G."/>
            <person name="Subramanian S."/>
        </authorList>
    </citation>
    <scope>NUCLEOTIDE SEQUENCE [LARGE SCALE GENOMIC DNA]</scope>
    <source>
        <strain evidence="1 2">DSM 53668</strain>
    </source>
</reference>
<dbReference type="KEGG" id="samy:DB32_000974"/>
<protein>
    <submittedName>
        <fullName evidence="1">Uncharacterized protein</fullName>
    </submittedName>
</protein>
<accession>A0A0F6VZS7</accession>
<evidence type="ECO:0000313" key="1">
    <source>
        <dbReference type="EMBL" id="AKF03825.1"/>
    </source>
</evidence>
<name>A0A0F6VZS7_9BACT</name>